<evidence type="ECO:0000256" key="1">
    <source>
        <dbReference type="ARBA" id="ARBA00004141"/>
    </source>
</evidence>
<keyword evidence="3 5" id="KW-1133">Transmembrane helix</keyword>
<evidence type="ECO:0000256" key="5">
    <source>
        <dbReference type="SAM" id="Phobius"/>
    </source>
</evidence>
<dbReference type="eggNOG" id="ENOG5031VNQ">
    <property type="taxonomic scope" value="Bacteria"/>
</dbReference>
<feature type="transmembrane region" description="Helical" evidence="5">
    <location>
        <begin position="121"/>
        <end position="144"/>
    </location>
</feature>
<comment type="subcellular location">
    <subcellularLocation>
        <location evidence="1">Membrane</location>
        <topology evidence="1">Multi-pass membrane protein</topology>
    </subcellularLocation>
</comment>
<dbReference type="AlphaFoldDB" id="I0KXU1"/>
<feature type="transmembrane region" description="Helical" evidence="5">
    <location>
        <begin position="72"/>
        <end position="91"/>
    </location>
</feature>
<evidence type="ECO:0000259" key="6">
    <source>
        <dbReference type="Pfam" id="PF07291"/>
    </source>
</evidence>
<dbReference type="InterPro" id="IPR009908">
    <property type="entry name" value="Methylamine_util_MauE"/>
</dbReference>
<accession>I0KXU1</accession>
<dbReference type="GO" id="GO:0016020">
    <property type="term" value="C:membrane"/>
    <property type="evidence" value="ECO:0007669"/>
    <property type="project" value="UniProtKB-SubCell"/>
</dbReference>
<dbReference type="EMBL" id="CAIE01000013">
    <property type="protein sequence ID" value="CCH16388.1"/>
    <property type="molecule type" value="Genomic_DNA"/>
</dbReference>
<name>I0KXU1_9ACTN</name>
<dbReference type="RefSeq" id="WP_007456204.1">
    <property type="nucleotide sequence ID" value="NZ_HF570108.1"/>
</dbReference>
<organism evidence="7 8">
    <name type="scientific">Micromonospora lupini str. Lupac 08</name>
    <dbReference type="NCBI Taxonomy" id="1150864"/>
    <lineage>
        <taxon>Bacteria</taxon>
        <taxon>Bacillati</taxon>
        <taxon>Actinomycetota</taxon>
        <taxon>Actinomycetes</taxon>
        <taxon>Micromonosporales</taxon>
        <taxon>Micromonosporaceae</taxon>
        <taxon>Micromonospora</taxon>
    </lineage>
</organism>
<dbReference type="Pfam" id="PF07291">
    <property type="entry name" value="MauE"/>
    <property type="match status" value="1"/>
</dbReference>
<protein>
    <recommendedName>
        <fullName evidence="6">Methylamine utilisation protein MauE domain-containing protein</fullName>
    </recommendedName>
</protein>
<keyword evidence="2 5" id="KW-0812">Transmembrane</keyword>
<evidence type="ECO:0000313" key="7">
    <source>
        <dbReference type="EMBL" id="CCH16388.1"/>
    </source>
</evidence>
<feature type="domain" description="Methylamine utilisation protein MauE" evidence="6">
    <location>
        <begin position="4"/>
        <end position="131"/>
    </location>
</feature>
<dbReference type="GO" id="GO:0030416">
    <property type="term" value="P:methylamine metabolic process"/>
    <property type="evidence" value="ECO:0007669"/>
    <property type="project" value="InterPro"/>
</dbReference>
<evidence type="ECO:0000313" key="8">
    <source>
        <dbReference type="Proteomes" id="UP000003448"/>
    </source>
</evidence>
<dbReference type="STRING" id="1150864.MILUP08_41302"/>
<gene>
    <name evidence="7" type="ORF">MILUP08_41302</name>
</gene>
<keyword evidence="4 5" id="KW-0472">Membrane</keyword>
<dbReference type="UniPathway" id="UPA00895"/>
<feature type="transmembrane region" description="Helical" evidence="5">
    <location>
        <begin position="150"/>
        <end position="167"/>
    </location>
</feature>
<keyword evidence="8" id="KW-1185">Reference proteome</keyword>
<evidence type="ECO:0000256" key="2">
    <source>
        <dbReference type="ARBA" id="ARBA00022692"/>
    </source>
</evidence>
<dbReference type="Proteomes" id="UP000003448">
    <property type="component" value="Unassembled WGS sequence"/>
</dbReference>
<sequence>MGVAVIAAILTLAGVLAISVIGKMRNRLSFEAFAEAVTELRATSARWSRPVAAASIAAEAGVLALVLWPGSAVVGLAAAVLLFGVFTIVLAQAVRRGAPVGCHCFGPSDTPVAWRHVVRSALLAGMAAGALVAGLTLPAVSLTILEPPQFLVAFTIAAFIVTTLVRLDDLAWLLRGVPHTR</sequence>
<comment type="caution">
    <text evidence="7">The sequence shown here is derived from an EMBL/GenBank/DDBJ whole genome shotgun (WGS) entry which is preliminary data.</text>
</comment>
<evidence type="ECO:0000256" key="3">
    <source>
        <dbReference type="ARBA" id="ARBA00022989"/>
    </source>
</evidence>
<proteinExistence type="predicted"/>
<evidence type="ECO:0000256" key="4">
    <source>
        <dbReference type="ARBA" id="ARBA00023136"/>
    </source>
</evidence>
<reference evidence="8" key="1">
    <citation type="journal article" date="2012" name="J. Bacteriol.">
        <title>Genome Sequence of Micromonospora lupini Lupac 08, Isolated from Root Nodules of Lupinus angustifolius.</title>
        <authorList>
            <person name="Alonso-Vega P."/>
            <person name="Normand P."/>
            <person name="Bacigalupe R."/>
            <person name="Pujic P."/>
            <person name="Lajus A."/>
            <person name="Vallenet D."/>
            <person name="Carro L."/>
            <person name="Coll P."/>
            <person name="Trujillo M.E."/>
        </authorList>
    </citation>
    <scope>NUCLEOTIDE SEQUENCE [LARGE SCALE GENOMIC DNA]</scope>
    <source>
        <strain evidence="8">Lupac 08</strain>
    </source>
</reference>